<evidence type="ECO:0000256" key="3">
    <source>
        <dbReference type="ARBA" id="ARBA00010772"/>
    </source>
</evidence>
<dbReference type="GO" id="GO:0008270">
    <property type="term" value="F:zinc ion binding"/>
    <property type="evidence" value="ECO:0007669"/>
    <property type="project" value="InterPro"/>
</dbReference>
<dbReference type="InterPro" id="IPR046457">
    <property type="entry name" value="PMI_typeI_cat"/>
</dbReference>
<accession>A0A9X0W7T0</accession>
<evidence type="ECO:0000256" key="1">
    <source>
        <dbReference type="ARBA" id="ARBA00000757"/>
    </source>
</evidence>
<dbReference type="InterPro" id="IPR011051">
    <property type="entry name" value="RmlC_Cupin_sf"/>
</dbReference>
<dbReference type="EC" id="5.3.1.8" evidence="4"/>
<evidence type="ECO:0000313" key="10">
    <source>
        <dbReference type="Proteomes" id="UP001138768"/>
    </source>
</evidence>
<dbReference type="Pfam" id="PF20511">
    <property type="entry name" value="PMI_typeI_cat"/>
    <property type="match status" value="1"/>
</dbReference>
<dbReference type="PANTHER" id="PTHR10309">
    <property type="entry name" value="MANNOSE-6-PHOSPHATE ISOMERASE"/>
    <property type="match status" value="1"/>
</dbReference>
<dbReference type="PRINTS" id="PR00714">
    <property type="entry name" value="MAN6PISMRASE"/>
</dbReference>
<evidence type="ECO:0000256" key="6">
    <source>
        <dbReference type="ARBA" id="ARBA00022833"/>
    </source>
</evidence>
<comment type="caution">
    <text evidence="9">The sequence shown here is derived from an EMBL/GenBank/DDBJ whole genome shotgun (WGS) entry which is preliminary data.</text>
</comment>
<dbReference type="GO" id="GO:0005975">
    <property type="term" value="P:carbohydrate metabolic process"/>
    <property type="evidence" value="ECO:0007669"/>
    <property type="project" value="InterPro"/>
</dbReference>
<evidence type="ECO:0000313" key="9">
    <source>
        <dbReference type="EMBL" id="MBK1618535.1"/>
    </source>
</evidence>
<reference evidence="9 10" key="1">
    <citation type="journal article" date="2020" name="Microorganisms">
        <title>Osmotic Adaptation and Compatible Solute Biosynthesis of Phototrophic Bacteria as Revealed from Genome Analyses.</title>
        <authorList>
            <person name="Imhoff J.F."/>
            <person name="Rahn T."/>
            <person name="Kunzel S."/>
            <person name="Keller A."/>
            <person name="Neulinger S.C."/>
        </authorList>
    </citation>
    <scope>NUCLEOTIDE SEQUENCE [LARGE SCALE GENOMIC DNA]</scope>
    <source>
        <strain evidence="9 10">DSM 25653</strain>
    </source>
</reference>
<evidence type="ECO:0000256" key="5">
    <source>
        <dbReference type="ARBA" id="ARBA00022723"/>
    </source>
</evidence>
<comment type="similarity">
    <text evidence="3">Belongs to the mannose-6-phosphate isomerase type 1 family.</text>
</comment>
<dbReference type="GO" id="GO:0009298">
    <property type="term" value="P:GDP-mannose biosynthetic process"/>
    <property type="evidence" value="ECO:0007669"/>
    <property type="project" value="InterPro"/>
</dbReference>
<keyword evidence="10" id="KW-1185">Reference proteome</keyword>
<dbReference type="InterPro" id="IPR018050">
    <property type="entry name" value="Pmannose_isomerase-type1_CS"/>
</dbReference>
<dbReference type="CDD" id="cd07011">
    <property type="entry name" value="cupin_PMI_type_I_N"/>
    <property type="match status" value="1"/>
</dbReference>
<proteinExistence type="inferred from homology"/>
<comment type="cofactor">
    <cofactor evidence="2">
        <name>Zn(2+)</name>
        <dbReference type="ChEBI" id="CHEBI:29105"/>
    </cofactor>
</comment>
<sequence>MTETVASSPRVAKRLIRQTSHLNGDRILEPHPGTRYLRSQPVRTSPAAWSAVAMSPVQTDSPVGNRAFIPSVPAAEEIQAAISAFEAAPQPLVLHCGVQHYSWGDPDFIPALMEIHNPRRLPFAELWIGAHPDLLSTVQLNGWRLSLAELISAAPTTMLGAESAARFDHQLPFLLKVIAAREPLSIQAHPTREQAIAGYQREDAIGLRLTDPRRSYRDRNHKPELLVALTDFYALRGFRPLTEVSAELAAAPELGALKTQFEPSVSGLFELYQWIMQLEQPQVDALLSPLIKRLQQERAGIEFDPTDRHAWLLEADRLFSSNGHRDRGLFSLLLLNLIALHPGEALFLPAGELHAYLRGAAIELMANSNNVLRGGLTQKHIDVPALLNTLSVDPAPGAVRQIQPPAGPALPETWPTPATEFLLERHSLSAGERRLIGHCTGAGSIQDSCAIGSAVDSAVNGPRLRLGLVMDGQLSLHSPGQAPLRLKPGAAIVIPAACTVELHSEQHSVLFTARAP</sequence>
<evidence type="ECO:0000259" key="8">
    <source>
        <dbReference type="Pfam" id="PF20511"/>
    </source>
</evidence>
<evidence type="ECO:0000256" key="4">
    <source>
        <dbReference type="ARBA" id="ARBA00011956"/>
    </source>
</evidence>
<name>A0A9X0W7T0_9GAMM</name>
<dbReference type="NCBIfam" id="TIGR00218">
    <property type="entry name" value="manA"/>
    <property type="match status" value="1"/>
</dbReference>
<dbReference type="InterPro" id="IPR001250">
    <property type="entry name" value="Man6P_Isoase-1"/>
</dbReference>
<dbReference type="Proteomes" id="UP001138768">
    <property type="component" value="Unassembled WGS sequence"/>
</dbReference>
<evidence type="ECO:0000256" key="2">
    <source>
        <dbReference type="ARBA" id="ARBA00001947"/>
    </source>
</evidence>
<dbReference type="SUPFAM" id="SSF51182">
    <property type="entry name" value="RmlC-like cupins"/>
    <property type="match status" value="1"/>
</dbReference>
<dbReference type="InterPro" id="IPR016305">
    <property type="entry name" value="Mannose-6-P_Isomerase"/>
</dbReference>
<organism evidence="9 10">
    <name type="scientific">Lamprobacter modestohalophilus</name>
    <dbReference type="NCBI Taxonomy" id="1064514"/>
    <lineage>
        <taxon>Bacteria</taxon>
        <taxon>Pseudomonadati</taxon>
        <taxon>Pseudomonadota</taxon>
        <taxon>Gammaproteobacteria</taxon>
        <taxon>Chromatiales</taxon>
        <taxon>Chromatiaceae</taxon>
        <taxon>Lamprobacter</taxon>
    </lineage>
</organism>
<evidence type="ECO:0000256" key="7">
    <source>
        <dbReference type="ARBA" id="ARBA00023235"/>
    </source>
</evidence>
<keyword evidence="7 9" id="KW-0413">Isomerase</keyword>
<dbReference type="PROSITE" id="PS00965">
    <property type="entry name" value="PMI_I_1"/>
    <property type="match status" value="1"/>
</dbReference>
<dbReference type="GO" id="GO:0004476">
    <property type="term" value="F:mannose-6-phosphate isomerase activity"/>
    <property type="evidence" value="ECO:0007669"/>
    <property type="project" value="UniProtKB-EC"/>
</dbReference>
<gene>
    <name evidence="9" type="primary">manA</name>
    <name evidence="9" type="ORF">CKO42_08800</name>
</gene>
<dbReference type="EMBL" id="NRRY01000011">
    <property type="protein sequence ID" value="MBK1618535.1"/>
    <property type="molecule type" value="Genomic_DNA"/>
</dbReference>
<dbReference type="GO" id="GO:0005829">
    <property type="term" value="C:cytosol"/>
    <property type="evidence" value="ECO:0007669"/>
    <property type="project" value="TreeGrafter"/>
</dbReference>
<dbReference type="InterPro" id="IPR014710">
    <property type="entry name" value="RmlC-like_jellyroll"/>
</dbReference>
<dbReference type="Gene3D" id="1.10.441.10">
    <property type="entry name" value="Phosphomannose Isomerase, domain 2"/>
    <property type="match status" value="1"/>
</dbReference>
<keyword evidence="6" id="KW-0862">Zinc</keyword>
<dbReference type="Gene3D" id="2.60.120.10">
    <property type="entry name" value="Jelly Rolls"/>
    <property type="match status" value="2"/>
</dbReference>
<dbReference type="AlphaFoldDB" id="A0A9X0W7T0"/>
<dbReference type="PANTHER" id="PTHR10309:SF0">
    <property type="entry name" value="MANNOSE-6-PHOSPHATE ISOMERASE"/>
    <property type="match status" value="1"/>
</dbReference>
<feature type="domain" description="Phosphomannose isomerase type I catalytic" evidence="8">
    <location>
        <begin position="94"/>
        <end position="241"/>
    </location>
</feature>
<protein>
    <recommendedName>
        <fullName evidence="4">mannose-6-phosphate isomerase</fullName>
        <ecNumber evidence="4">5.3.1.8</ecNumber>
    </recommendedName>
</protein>
<comment type="catalytic activity">
    <reaction evidence="1">
        <text>D-mannose 6-phosphate = D-fructose 6-phosphate</text>
        <dbReference type="Rhea" id="RHEA:12356"/>
        <dbReference type="ChEBI" id="CHEBI:58735"/>
        <dbReference type="ChEBI" id="CHEBI:61527"/>
        <dbReference type="EC" id="5.3.1.8"/>
    </reaction>
</comment>
<keyword evidence="5" id="KW-0479">Metal-binding</keyword>